<accession>A0A164V999</accession>
<evidence type="ECO:0000313" key="4">
    <source>
        <dbReference type="Proteomes" id="UP000076722"/>
    </source>
</evidence>
<evidence type="ECO:0000313" key="3">
    <source>
        <dbReference type="EMBL" id="KZS93940.1"/>
    </source>
</evidence>
<proteinExistence type="predicted"/>
<evidence type="ECO:0000256" key="2">
    <source>
        <dbReference type="SAM" id="Phobius"/>
    </source>
</evidence>
<name>A0A164V999_9AGAM</name>
<keyword evidence="4" id="KW-1185">Reference proteome</keyword>
<evidence type="ECO:0000256" key="1">
    <source>
        <dbReference type="SAM" id="MobiDB-lite"/>
    </source>
</evidence>
<dbReference type="OrthoDB" id="3363417at2759"/>
<keyword evidence="2" id="KW-0472">Membrane</keyword>
<protein>
    <submittedName>
        <fullName evidence="3">Uncharacterized protein</fullName>
    </submittedName>
</protein>
<sequence>MASETASYVASTVYTLLSPPTSSWVAKVAAMFRILALILFTPMILITALDVASYLIVRTLGTPLEATTTSPSIHPTHSERAASYVDTDLPHGTNLQLSGGDTLSPPPSRSASPGVPSSRKDVLNMTSISSTQDPASRSDGAQPLHGSRQNTVRLRHSEPRSSAL</sequence>
<feature type="compositionally biased region" description="Basic and acidic residues" evidence="1">
    <location>
        <begin position="155"/>
        <end position="164"/>
    </location>
</feature>
<keyword evidence="2" id="KW-1133">Transmembrane helix</keyword>
<dbReference type="Proteomes" id="UP000076722">
    <property type="component" value="Unassembled WGS sequence"/>
</dbReference>
<feature type="compositionally biased region" description="Polar residues" evidence="1">
    <location>
        <begin position="124"/>
        <end position="135"/>
    </location>
</feature>
<dbReference type="AlphaFoldDB" id="A0A164V999"/>
<feature type="region of interest" description="Disordered" evidence="1">
    <location>
        <begin position="65"/>
        <end position="164"/>
    </location>
</feature>
<gene>
    <name evidence="3" type="ORF">SISNIDRAFT_549224</name>
</gene>
<reference evidence="3 4" key="1">
    <citation type="journal article" date="2016" name="Mol. Biol. Evol.">
        <title>Comparative Genomics of Early-Diverging Mushroom-Forming Fungi Provides Insights into the Origins of Lignocellulose Decay Capabilities.</title>
        <authorList>
            <person name="Nagy L.G."/>
            <person name="Riley R."/>
            <person name="Tritt A."/>
            <person name="Adam C."/>
            <person name="Daum C."/>
            <person name="Floudas D."/>
            <person name="Sun H."/>
            <person name="Yadav J.S."/>
            <person name="Pangilinan J."/>
            <person name="Larsson K.H."/>
            <person name="Matsuura K."/>
            <person name="Barry K."/>
            <person name="Labutti K."/>
            <person name="Kuo R."/>
            <person name="Ohm R.A."/>
            <person name="Bhattacharya S.S."/>
            <person name="Shirouzu T."/>
            <person name="Yoshinaga Y."/>
            <person name="Martin F.M."/>
            <person name="Grigoriev I.V."/>
            <person name="Hibbett D.S."/>
        </authorList>
    </citation>
    <scope>NUCLEOTIDE SEQUENCE [LARGE SCALE GENOMIC DNA]</scope>
    <source>
        <strain evidence="3 4">HHB9708</strain>
    </source>
</reference>
<dbReference type="EMBL" id="KV419405">
    <property type="protein sequence ID" value="KZS93940.1"/>
    <property type="molecule type" value="Genomic_DNA"/>
</dbReference>
<keyword evidence="2" id="KW-0812">Transmembrane</keyword>
<organism evidence="3 4">
    <name type="scientific">Sistotremastrum niveocremeum HHB9708</name>
    <dbReference type="NCBI Taxonomy" id="1314777"/>
    <lineage>
        <taxon>Eukaryota</taxon>
        <taxon>Fungi</taxon>
        <taxon>Dikarya</taxon>
        <taxon>Basidiomycota</taxon>
        <taxon>Agaricomycotina</taxon>
        <taxon>Agaricomycetes</taxon>
        <taxon>Sistotremastrales</taxon>
        <taxon>Sistotremastraceae</taxon>
        <taxon>Sertulicium</taxon>
        <taxon>Sertulicium niveocremeum</taxon>
    </lineage>
</organism>
<feature type="transmembrane region" description="Helical" evidence="2">
    <location>
        <begin position="30"/>
        <end position="57"/>
    </location>
</feature>